<proteinExistence type="predicted"/>
<dbReference type="OrthoDB" id="915127at2"/>
<protein>
    <submittedName>
        <fullName evidence="1">Uncharacterized protein</fullName>
    </submittedName>
</protein>
<reference evidence="1 2" key="1">
    <citation type="submission" date="2018-06" db="EMBL/GenBank/DDBJ databases">
        <title>Genomic Encyclopedia of Archaeal and Bacterial Type Strains, Phase II (KMG-II): from individual species to whole genera.</title>
        <authorList>
            <person name="Goeker M."/>
        </authorList>
    </citation>
    <scope>NUCLEOTIDE SEQUENCE [LARGE SCALE GENOMIC DNA]</scope>
    <source>
        <strain evidence="1 2">DSM 21851</strain>
    </source>
</reference>
<keyword evidence="2" id="KW-1185">Reference proteome</keyword>
<sequence length="444" mass="49282">MLHAVRFLLVLFVLAGFLITCKRTSDKEIAPETELKILELHLAGIADKNISIDHAKRLITIQMPPMLPSINLKATYKLGRNARLVRGAENGFFDIRMLNKCFDAPRIGLTKADSTSDVPIIEYSVVAVTSGKLTATLKTPIEHEQTDVTTISIPVENLYGSETVVDALVTREGSSEKISLLREPSPVSCGWFTTGSTANQIDILTSRQLQPGRYTLELVQANGTVVPVPQPLLVKKGIPSLRANLWRWGVLPNEPFQVVGYNLFEEDISLTIKGKDKTYQPTLTDFSNTGTEFRVITPDLAPGNYFVKVNKKNGDEVACLKVNVLRHKGQPVLMSISETSLCMNFEAFPLSRGTKVFVNYTPATAGRQPNPVRLDELLQFTRIGAVPGTYNIPINLYQDFNSPAYFILPDSIPAGRYEVKLQVKNPETGKLSLSETYERMVEVR</sequence>
<name>A0A327X806_LARAB</name>
<evidence type="ECO:0000313" key="2">
    <source>
        <dbReference type="Proteomes" id="UP000248790"/>
    </source>
</evidence>
<comment type="caution">
    <text evidence="1">The sequence shown here is derived from an EMBL/GenBank/DDBJ whole genome shotgun (WGS) entry which is preliminary data.</text>
</comment>
<dbReference type="EMBL" id="QLMC01000001">
    <property type="protein sequence ID" value="RAK03270.1"/>
    <property type="molecule type" value="Genomic_DNA"/>
</dbReference>
<gene>
    <name evidence="1" type="ORF">LX87_01392</name>
</gene>
<evidence type="ECO:0000313" key="1">
    <source>
        <dbReference type="EMBL" id="RAK03270.1"/>
    </source>
</evidence>
<organism evidence="1 2">
    <name type="scientific">Larkinella arboricola</name>
    <dbReference type="NCBI Taxonomy" id="643671"/>
    <lineage>
        <taxon>Bacteria</taxon>
        <taxon>Pseudomonadati</taxon>
        <taxon>Bacteroidota</taxon>
        <taxon>Cytophagia</taxon>
        <taxon>Cytophagales</taxon>
        <taxon>Spirosomataceae</taxon>
        <taxon>Larkinella</taxon>
    </lineage>
</organism>
<accession>A0A327X806</accession>
<dbReference type="AlphaFoldDB" id="A0A327X806"/>
<dbReference type="Proteomes" id="UP000248790">
    <property type="component" value="Unassembled WGS sequence"/>
</dbReference>